<feature type="region of interest" description="Disordered" evidence="1">
    <location>
        <begin position="119"/>
        <end position="141"/>
    </location>
</feature>
<gene>
    <name evidence="2" type="ORF">MP_TR6273_c1_g1_i1_g.18344</name>
</gene>
<dbReference type="PANTHER" id="PTHR35730:SF2">
    <property type="entry name" value="KINETOCHORE PROTEIN SPC24 HOMOLOG-RELATED"/>
    <property type="match status" value="1"/>
</dbReference>
<evidence type="ECO:0000256" key="1">
    <source>
        <dbReference type="SAM" id="MobiDB-lite"/>
    </source>
</evidence>
<protein>
    <submittedName>
        <fullName evidence="2">Uncharacterized protein</fullName>
    </submittedName>
</protein>
<name>A0A1J3IFX6_NOCCA</name>
<dbReference type="PANTHER" id="PTHR35730">
    <property type="entry name" value="KINETOCHORE PROTEIN SPC24 HOMOLOG-RELATED"/>
    <property type="match status" value="1"/>
</dbReference>
<dbReference type="GO" id="GO:0051983">
    <property type="term" value="P:regulation of chromosome segregation"/>
    <property type="evidence" value="ECO:0007669"/>
    <property type="project" value="InterPro"/>
</dbReference>
<dbReference type="InterPro" id="IPR044951">
    <property type="entry name" value="SPC24-like"/>
</dbReference>
<dbReference type="EMBL" id="GEVM01026672">
    <property type="protein sequence ID" value="JAU79266.1"/>
    <property type="molecule type" value="Transcribed_RNA"/>
</dbReference>
<reference evidence="2" key="1">
    <citation type="submission" date="2016-07" db="EMBL/GenBank/DDBJ databases">
        <title>De novo transcriptome assembly of four accessions of the metal hyperaccumulator plant Noccaea caerulescens.</title>
        <authorList>
            <person name="Blande D."/>
            <person name="Halimaa P."/>
            <person name="Tervahauta A.I."/>
            <person name="Aarts M.G."/>
            <person name="Karenlampi S.O."/>
        </authorList>
    </citation>
    <scope>NUCLEOTIDE SEQUENCE</scope>
</reference>
<sequence>MGNLSENFDIEDLMSYGDDLIELLNVKNGFDVVSQSFQHLEALNFASDEDFNQIQGCTQDCKKKLDLCKKKTEEANSDVLAGDEIERLQKELDEEMELECKLKDELRLVAEEVKDLNTQRTSIDEERQSTKRKVRDDLRAE</sequence>
<dbReference type="AlphaFoldDB" id="A0A1J3IFX6"/>
<proteinExistence type="predicted"/>
<evidence type="ECO:0000313" key="2">
    <source>
        <dbReference type="EMBL" id="JAU79266.1"/>
    </source>
</evidence>
<accession>A0A1J3IFX6</accession>
<organism evidence="2">
    <name type="scientific">Noccaea caerulescens</name>
    <name type="common">Alpine penny-cress</name>
    <name type="synonym">Thlaspi caerulescens</name>
    <dbReference type="NCBI Taxonomy" id="107243"/>
    <lineage>
        <taxon>Eukaryota</taxon>
        <taxon>Viridiplantae</taxon>
        <taxon>Streptophyta</taxon>
        <taxon>Embryophyta</taxon>
        <taxon>Tracheophyta</taxon>
        <taxon>Spermatophyta</taxon>
        <taxon>Magnoliopsida</taxon>
        <taxon>eudicotyledons</taxon>
        <taxon>Gunneridae</taxon>
        <taxon>Pentapetalae</taxon>
        <taxon>rosids</taxon>
        <taxon>malvids</taxon>
        <taxon>Brassicales</taxon>
        <taxon>Brassicaceae</taxon>
        <taxon>Coluteocarpeae</taxon>
        <taxon>Noccaea</taxon>
    </lineage>
</organism>